<evidence type="ECO:0000313" key="7">
    <source>
        <dbReference type="EMBL" id="MVZ98156.1"/>
    </source>
</evidence>
<feature type="domain" description="RNA polymerase sigma factor 70 region 4 type 2" evidence="6">
    <location>
        <begin position="124"/>
        <end position="174"/>
    </location>
</feature>
<dbReference type="SUPFAM" id="SSF88946">
    <property type="entry name" value="Sigma2 domain of RNA polymerase sigma factors"/>
    <property type="match status" value="1"/>
</dbReference>
<evidence type="ECO:0000256" key="2">
    <source>
        <dbReference type="ARBA" id="ARBA00023015"/>
    </source>
</evidence>
<dbReference type="PANTHER" id="PTHR43133">
    <property type="entry name" value="RNA POLYMERASE ECF-TYPE SIGMA FACTO"/>
    <property type="match status" value="1"/>
</dbReference>
<reference evidence="7 8" key="1">
    <citation type="submission" date="2019-01" db="EMBL/GenBank/DDBJ databases">
        <title>Sphingorhabdus lacus sp.nov., isolated from an oligotrophic freshwater lake.</title>
        <authorList>
            <person name="Park M."/>
        </authorList>
    </citation>
    <scope>NUCLEOTIDE SEQUENCE [LARGE SCALE GENOMIC DNA]</scope>
    <source>
        <strain evidence="7 8">IMCC26285</strain>
    </source>
</reference>
<keyword evidence="3" id="KW-0731">Sigma factor</keyword>
<organism evidence="7 8">
    <name type="scientific">Sphingorhabdus profundilacus</name>
    <dbReference type="NCBI Taxonomy" id="2509718"/>
    <lineage>
        <taxon>Bacteria</taxon>
        <taxon>Pseudomonadati</taxon>
        <taxon>Pseudomonadota</taxon>
        <taxon>Alphaproteobacteria</taxon>
        <taxon>Sphingomonadales</taxon>
        <taxon>Sphingomonadaceae</taxon>
        <taxon>Sphingorhabdus</taxon>
    </lineage>
</organism>
<comment type="caution">
    <text evidence="7">The sequence shown here is derived from an EMBL/GenBank/DDBJ whole genome shotgun (WGS) entry which is preliminary data.</text>
</comment>
<name>A0A6I4M1R6_9SPHN</name>
<feature type="domain" description="RNA polymerase sigma-70 region 2" evidence="5">
    <location>
        <begin position="31"/>
        <end position="92"/>
    </location>
</feature>
<evidence type="ECO:0000259" key="6">
    <source>
        <dbReference type="Pfam" id="PF08281"/>
    </source>
</evidence>
<proteinExistence type="inferred from homology"/>
<accession>A0A6I4M1R6</accession>
<dbReference type="InterPro" id="IPR036388">
    <property type="entry name" value="WH-like_DNA-bd_sf"/>
</dbReference>
<dbReference type="OrthoDB" id="9794372at2"/>
<keyword evidence="2" id="KW-0805">Transcription regulation</keyword>
<dbReference type="EMBL" id="SDWJ01000002">
    <property type="protein sequence ID" value="MVZ98156.1"/>
    <property type="molecule type" value="Genomic_DNA"/>
</dbReference>
<dbReference type="InterPro" id="IPR013249">
    <property type="entry name" value="RNA_pol_sigma70_r4_t2"/>
</dbReference>
<dbReference type="GO" id="GO:0003677">
    <property type="term" value="F:DNA binding"/>
    <property type="evidence" value="ECO:0007669"/>
    <property type="project" value="InterPro"/>
</dbReference>
<keyword evidence="4" id="KW-0804">Transcription</keyword>
<dbReference type="Pfam" id="PF08281">
    <property type="entry name" value="Sigma70_r4_2"/>
    <property type="match status" value="1"/>
</dbReference>
<dbReference type="InterPro" id="IPR013325">
    <property type="entry name" value="RNA_pol_sigma_r2"/>
</dbReference>
<evidence type="ECO:0000313" key="8">
    <source>
        <dbReference type="Proteomes" id="UP000471147"/>
    </source>
</evidence>
<evidence type="ECO:0000256" key="3">
    <source>
        <dbReference type="ARBA" id="ARBA00023082"/>
    </source>
</evidence>
<dbReference type="NCBIfam" id="TIGR02937">
    <property type="entry name" value="sigma70-ECF"/>
    <property type="match status" value="1"/>
</dbReference>
<dbReference type="InterPro" id="IPR014284">
    <property type="entry name" value="RNA_pol_sigma-70_dom"/>
</dbReference>
<dbReference type="Proteomes" id="UP000471147">
    <property type="component" value="Unassembled WGS sequence"/>
</dbReference>
<dbReference type="SUPFAM" id="SSF88659">
    <property type="entry name" value="Sigma3 and sigma4 domains of RNA polymerase sigma factors"/>
    <property type="match status" value="1"/>
</dbReference>
<dbReference type="AlphaFoldDB" id="A0A6I4M1R6"/>
<protein>
    <submittedName>
        <fullName evidence="7">Sigma-70 family RNA polymerase sigma factor</fullName>
    </submittedName>
</protein>
<dbReference type="InterPro" id="IPR039425">
    <property type="entry name" value="RNA_pol_sigma-70-like"/>
</dbReference>
<evidence type="ECO:0000259" key="5">
    <source>
        <dbReference type="Pfam" id="PF04542"/>
    </source>
</evidence>
<comment type="similarity">
    <text evidence="1">Belongs to the sigma-70 factor family. ECF subfamily.</text>
</comment>
<gene>
    <name evidence="7" type="ORF">EUU23_10670</name>
</gene>
<dbReference type="InterPro" id="IPR013324">
    <property type="entry name" value="RNA_pol_sigma_r3/r4-like"/>
</dbReference>
<dbReference type="Gene3D" id="1.10.10.10">
    <property type="entry name" value="Winged helix-like DNA-binding domain superfamily/Winged helix DNA-binding domain"/>
    <property type="match status" value="1"/>
</dbReference>
<dbReference type="GO" id="GO:0016987">
    <property type="term" value="F:sigma factor activity"/>
    <property type="evidence" value="ECO:0007669"/>
    <property type="project" value="UniProtKB-KW"/>
</dbReference>
<dbReference type="GO" id="GO:0006352">
    <property type="term" value="P:DNA-templated transcription initiation"/>
    <property type="evidence" value="ECO:0007669"/>
    <property type="project" value="InterPro"/>
</dbReference>
<dbReference type="InterPro" id="IPR007627">
    <property type="entry name" value="RNA_pol_sigma70_r2"/>
</dbReference>
<dbReference type="Pfam" id="PF04542">
    <property type="entry name" value="Sigma70_r2"/>
    <property type="match status" value="1"/>
</dbReference>
<dbReference type="PANTHER" id="PTHR43133:SF63">
    <property type="entry name" value="RNA POLYMERASE SIGMA FACTOR FECI-RELATED"/>
    <property type="match status" value="1"/>
</dbReference>
<keyword evidence="8" id="KW-1185">Reference proteome</keyword>
<evidence type="ECO:0000256" key="4">
    <source>
        <dbReference type="ARBA" id="ARBA00023163"/>
    </source>
</evidence>
<dbReference type="RefSeq" id="WP_160354106.1">
    <property type="nucleotide sequence ID" value="NZ_SDWJ01000002.1"/>
</dbReference>
<evidence type="ECO:0000256" key="1">
    <source>
        <dbReference type="ARBA" id="ARBA00010641"/>
    </source>
</evidence>
<dbReference type="Gene3D" id="1.10.1740.10">
    <property type="match status" value="1"/>
</dbReference>
<sequence>MSQFQGSPKGAADPTAKYPGGICPLDAMFRQERAGLVRYLAKRVGPEFANDLVQDIFLRAATSRQLSTLVNPRAFLHRIAQNLLVDQARRQRCKIVTVASAEPVESRCPADQEHQIEADELEAALALALGGLPERTRAIFVMHRFDDMAYREIQGELGISLAGVEYHMMKALAHVRACLSDHATIPESGRSLKIRNSFI</sequence>